<dbReference type="AlphaFoldDB" id="A0A1G2E1Z6"/>
<dbReference type="PANTHER" id="PTHR39189">
    <property type="entry name" value="UPF0173 METAL-DEPENDENT HYDROLASE YTKL"/>
    <property type="match status" value="1"/>
</dbReference>
<dbReference type="PANTHER" id="PTHR39189:SF1">
    <property type="entry name" value="UPF0173 METAL-DEPENDENT HYDROLASE YTKL"/>
    <property type="match status" value="1"/>
</dbReference>
<comment type="caution">
    <text evidence="1">The sequence shown here is derived from an EMBL/GenBank/DDBJ whole genome shotgun (WGS) entry which is preliminary data.</text>
</comment>
<dbReference type="Proteomes" id="UP000177360">
    <property type="component" value="Unassembled WGS sequence"/>
</dbReference>
<dbReference type="InterPro" id="IPR036866">
    <property type="entry name" value="RibonucZ/Hydroxyglut_hydro"/>
</dbReference>
<reference evidence="1 2" key="1">
    <citation type="journal article" date="2016" name="Nat. Commun.">
        <title>Thousands of microbial genomes shed light on interconnected biogeochemical processes in an aquifer system.</title>
        <authorList>
            <person name="Anantharaman K."/>
            <person name="Brown C.T."/>
            <person name="Hug L.A."/>
            <person name="Sharon I."/>
            <person name="Castelle C.J."/>
            <person name="Probst A.J."/>
            <person name="Thomas B.C."/>
            <person name="Singh A."/>
            <person name="Wilkins M.J."/>
            <person name="Karaoz U."/>
            <person name="Brodie E.L."/>
            <person name="Williams K.H."/>
            <person name="Hubbard S.S."/>
            <person name="Banfield J.F."/>
        </authorList>
    </citation>
    <scope>NUCLEOTIDE SEQUENCE [LARGE SCALE GENOMIC DNA]</scope>
</reference>
<organism evidence="1 2">
    <name type="scientific">Candidatus Nealsonbacteria bacterium RIFCSPHIGHO2_01_FULL_38_55</name>
    <dbReference type="NCBI Taxonomy" id="1801664"/>
    <lineage>
        <taxon>Bacteria</taxon>
        <taxon>Candidatus Nealsoniibacteriota</taxon>
    </lineage>
</organism>
<name>A0A1G2E1Z6_9BACT</name>
<dbReference type="Pfam" id="PF13483">
    <property type="entry name" value="Lactamase_B_3"/>
    <property type="match status" value="1"/>
</dbReference>
<dbReference type="Gene3D" id="3.60.15.10">
    <property type="entry name" value="Ribonuclease Z/Hydroxyacylglutathione hydrolase-like"/>
    <property type="match status" value="1"/>
</dbReference>
<dbReference type="SUPFAM" id="SSF56281">
    <property type="entry name" value="Metallo-hydrolase/oxidoreductase"/>
    <property type="match status" value="1"/>
</dbReference>
<evidence type="ECO:0000313" key="1">
    <source>
        <dbReference type="EMBL" id="OGZ19775.1"/>
    </source>
</evidence>
<protein>
    <recommendedName>
        <fullName evidence="3">Lactamase</fullName>
    </recommendedName>
</protein>
<gene>
    <name evidence="1" type="ORF">A2626_03065</name>
</gene>
<sequence>MNINWYGENCFKIVAQPIKDPVNILIDPPSKEGSLRSPRQEADVLLFTNPEAEKNAFGAYFWAGGPGEYDVKEIYMRGVKSEAKPDKAGAVKNNTIYTIEAEDIKICHLGLLGEKELSTEQLEKIGEVDVLMIPVGGGNSLDSQQAVKIMSQIEPKIIIPMNYKIPQIRTELDGVDKFLKILGIKSLEALPKLSIRKKDISNEEAKVIILQP</sequence>
<evidence type="ECO:0000313" key="2">
    <source>
        <dbReference type="Proteomes" id="UP000177360"/>
    </source>
</evidence>
<accession>A0A1G2E1Z6</accession>
<proteinExistence type="predicted"/>
<evidence type="ECO:0008006" key="3">
    <source>
        <dbReference type="Google" id="ProtNLM"/>
    </source>
</evidence>
<dbReference type="EMBL" id="MHLZ01000023">
    <property type="protein sequence ID" value="OGZ19775.1"/>
    <property type="molecule type" value="Genomic_DNA"/>
</dbReference>